<reference evidence="1 2" key="1">
    <citation type="journal article" date="2018" name="Elife">
        <title>Firefly genomes illuminate parallel origins of bioluminescence in beetles.</title>
        <authorList>
            <person name="Fallon T.R."/>
            <person name="Lower S.E."/>
            <person name="Chang C.H."/>
            <person name="Bessho-Uehara M."/>
            <person name="Martin G.J."/>
            <person name="Bewick A.J."/>
            <person name="Behringer M."/>
            <person name="Debat H.J."/>
            <person name="Wong I."/>
            <person name="Day J.C."/>
            <person name="Suvorov A."/>
            <person name="Silva C.J."/>
            <person name="Stanger-Hall K.F."/>
            <person name="Hall D.W."/>
            <person name="Schmitz R.J."/>
            <person name="Nelson D.R."/>
            <person name="Lewis S.M."/>
            <person name="Shigenobu S."/>
            <person name="Bybee S.M."/>
            <person name="Larracuente A.M."/>
            <person name="Oba Y."/>
            <person name="Weng J.K."/>
        </authorList>
    </citation>
    <scope>NUCLEOTIDE SEQUENCE [LARGE SCALE GENOMIC DNA]</scope>
    <source>
        <strain evidence="1">1611_PpyrPB1</strain>
        <tissue evidence="1">Whole body</tissue>
    </source>
</reference>
<evidence type="ECO:0000313" key="2">
    <source>
        <dbReference type="Proteomes" id="UP000327044"/>
    </source>
</evidence>
<comment type="caution">
    <text evidence="1">The sequence shown here is derived from an EMBL/GenBank/DDBJ whole genome shotgun (WGS) entry which is preliminary data.</text>
</comment>
<gene>
    <name evidence="1" type="ORF">PPYR_11893</name>
</gene>
<organism evidence="1 2">
    <name type="scientific">Photinus pyralis</name>
    <name type="common">Common eastern firefly</name>
    <name type="synonym">Lampyris pyralis</name>
    <dbReference type="NCBI Taxonomy" id="7054"/>
    <lineage>
        <taxon>Eukaryota</taxon>
        <taxon>Metazoa</taxon>
        <taxon>Ecdysozoa</taxon>
        <taxon>Arthropoda</taxon>
        <taxon>Hexapoda</taxon>
        <taxon>Insecta</taxon>
        <taxon>Pterygota</taxon>
        <taxon>Neoptera</taxon>
        <taxon>Endopterygota</taxon>
        <taxon>Coleoptera</taxon>
        <taxon>Polyphaga</taxon>
        <taxon>Elateriformia</taxon>
        <taxon>Elateroidea</taxon>
        <taxon>Lampyridae</taxon>
        <taxon>Lampyrinae</taxon>
        <taxon>Photinus</taxon>
    </lineage>
</organism>
<evidence type="ECO:0000313" key="1">
    <source>
        <dbReference type="EMBL" id="KAB0795054.1"/>
    </source>
</evidence>
<dbReference type="AlphaFoldDB" id="A0A5N4ACL3"/>
<name>A0A5N4ACL3_PHOPY</name>
<dbReference type="Proteomes" id="UP000327044">
    <property type="component" value="Unassembled WGS sequence"/>
</dbReference>
<accession>A0A5N4ACL3</accession>
<keyword evidence="2" id="KW-1185">Reference proteome</keyword>
<protein>
    <submittedName>
        <fullName evidence="1">Uncharacterized protein</fullName>
    </submittedName>
</protein>
<dbReference type="EMBL" id="VVIM01000008">
    <property type="protein sequence ID" value="KAB0795054.1"/>
    <property type="molecule type" value="Genomic_DNA"/>
</dbReference>
<sequence>MLEGNEDDDVPMGGIKEAEDAFKEYSKFCKLRSVKSKIVNEKILLAYFSAIDLSIENRRVCGPTTPCLDPCCVCERI</sequence>
<proteinExistence type="predicted"/>
<dbReference type="InParanoid" id="A0A5N4ACL3"/>